<gene>
    <name evidence="1" type="ORF">SPARVUS_LOCUS10281572</name>
</gene>
<accession>A0ABN9ELV5</accession>
<evidence type="ECO:0000313" key="2">
    <source>
        <dbReference type="Proteomes" id="UP001162483"/>
    </source>
</evidence>
<sequence>MPHISAHQSRLSVLSVPVSDAYQCQSVPHISGAYQGPSVPPNSFNQCA</sequence>
<protein>
    <submittedName>
        <fullName evidence="1">Uncharacterized protein</fullName>
    </submittedName>
</protein>
<keyword evidence="2" id="KW-1185">Reference proteome</keyword>
<organism evidence="1 2">
    <name type="scientific">Staurois parvus</name>
    <dbReference type="NCBI Taxonomy" id="386267"/>
    <lineage>
        <taxon>Eukaryota</taxon>
        <taxon>Metazoa</taxon>
        <taxon>Chordata</taxon>
        <taxon>Craniata</taxon>
        <taxon>Vertebrata</taxon>
        <taxon>Euteleostomi</taxon>
        <taxon>Amphibia</taxon>
        <taxon>Batrachia</taxon>
        <taxon>Anura</taxon>
        <taxon>Neobatrachia</taxon>
        <taxon>Ranoidea</taxon>
        <taxon>Ranidae</taxon>
        <taxon>Staurois</taxon>
    </lineage>
</organism>
<evidence type="ECO:0000313" key="1">
    <source>
        <dbReference type="EMBL" id="CAI9585860.1"/>
    </source>
</evidence>
<comment type="caution">
    <text evidence="1">The sequence shown here is derived from an EMBL/GenBank/DDBJ whole genome shotgun (WGS) entry which is preliminary data.</text>
</comment>
<dbReference type="Proteomes" id="UP001162483">
    <property type="component" value="Unassembled WGS sequence"/>
</dbReference>
<reference evidence="1" key="1">
    <citation type="submission" date="2023-05" db="EMBL/GenBank/DDBJ databases">
        <authorList>
            <person name="Stuckert A."/>
        </authorList>
    </citation>
    <scope>NUCLEOTIDE SEQUENCE</scope>
</reference>
<name>A0ABN9ELV5_9NEOB</name>
<dbReference type="EMBL" id="CATNWA010015695">
    <property type="protein sequence ID" value="CAI9585860.1"/>
    <property type="molecule type" value="Genomic_DNA"/>
</dbReference>
<proteinExistence type="predicted"/>